<dbReference type="OrthoDB" id="3237509at2"/>
<dbReference type="AlphaFoldDB" id="A0A255GWP1"/>
<protein>
    <submittedName>
        <fullName evidence="2">MarR family transcriptional regulator</fullName>
    </submittedName>
</protein>
<feature type="domain" description="HTH marR-type" evidence="1">
    <location>
        <begin position="13"/>
        <end position="145"/>
    </location>
</feature>
<name>A0A255GWP1_9ACTN</name>
<dbReference type="InterPro" id="IPR039422">
    <property type="entry name" value="MarR/SlyA-like"/>
</dbReference>
<dbReference type="PANTHER" id="PTHR33164:SF104">
    <property type="entry name" value="TRANSCRIPTIONAL REGULATORY PROTEIN"/>
    <property type="match status" value="1"/>
</dbReference>
<dbReference type="SMART" id="SM00347">
    <property type="entry name" value="HTH_MARR"/>
    <property type="match status" value="1"/>
</dbReference>
<dbReference type="InterPro" id="IPR036388">
    <property type="entry name" value="WH-like_DNA-bd_sf"/>
</dbReference>
<dbReference type="InterPro" id="IPR000835">
    <property type="entry name" value="HTH_MarR-typ"/>
</dbReference>
<accession>A0A255GWP1</accession>
<dbReference type="GO" id="GO:0006950">
    <property type="term" value="P:response to stress"/>
    <property type="evidence" value="ECO:0007669"/>
    <property type="project" value="TreeGrafter"/>
</dbReference>
<evidence type="ECO:0000313" key="3">
    <source>
        <dbReference type="Proteomes" id="UP000215896"/>
    </source>
</evidence>
<sequence>MWLAQMDPVDAEVEAARQRIGRLARQFNRVLERAANENGLSLADWEALSVIERAGGPCRPSLLMDQLGLTSGTVSVRIARLTEAGLVEPVAGADGRSRPVRLTTAGRRRWRRATATRTAIEAELFGALAPAQLTRLNPLLARLLASFEDEFGVAPRHDRTG</sequence>
<organism evidence="2 3">
    <name type="scientific">Enemella evansiae</name>
    <dbReference type="NCBI Taxonomy" id="2016499"/>
    <lineage>
        <taxon>Bacteria</taxon>
        <taxon>Bacillati</taxon>
        <taxon>Actinomycetota</taxon>
        <taxon>Actinomycetes</taxon>
        <taxon>Propionibacteriales</taxon>
        <taxon>Propionibacteriaceae</taxon>
        <taxon>Enemella</taxon>
    </lineage>
</organism>
<evidence type="ECO:0000259" key="1">
    <source>
        <dbReference type="PROSITE" id="PS50995"/>
    </source>
</evidence>
<comment type="caution">
    <text evidence="2">The sequence shown here is derived from an EMBL/GenBank/DDBJ whole genome shotgun (WGS) entry which is preliminary data.</text>
</comment>
<dbReference type="Gene3D" id="1.10.10.10">
    <property type="entry name" value="Winged helix-like DNA-binding domain superfamily/Winged helix DNA-binding domain"/>
    <property type="match status" value="1"/>
</dbReference>
<dbReference type="Proteomes" id="UP000215896">
    <property type="component" value="Unassembled WGS sequence"/>
</dbReference>
<reference evidence="2 3" key="1">
    <citation type="submission" date="2017-07" db="EMBL/GenBank/DDBJ databases">
        <title>Draft whole genome sequences of clinical Proprionibacteriaceae strains.</title>
        <authorList>
            <person name="Bernier A.-M."/>
            <person name="Bernard K."/>
            <person name="Domingo M.-C."/>
        </authorList>
    </citation>
    <scope>NUCLEOTIDE SEQUENCE [LARGE SCALE GENOMIC DNA]</scope>
    <source>
        <strain evidence="2 3">NML 030167</strain>
    </source>
</reference>
<dbReference type="EMBL" id="NMVO01000001">
    <property type="protein sequence ID" value="OYO17934.1"/>
    <property type="molecule type" value="Genomic_DNA"/>
</dbReference>
<dbReference type="SUPFAM" id="SSF46785">
    <property type="entry name" value="Winged helix' DNA-binding domain"/>
    <property type="match status" value="1"/>
</dbReference>
<gene>
    <name evidence="2" type="ORF">CGZ94_01585</name>
</gene>
<proteinExistence type="predicted"/>
<evidence type="ECO:0000313" key="2">
    <source>
        <dbReference type="EMBL" id="OYO17934.1"/>
    </source>
</evidence>
<dbReference type="PROSITE" id="PS50995">
    <property type="entry name" value="HTH_MARR_2"/>
    <property type="match status" value="1"/>
</dbReference>
<dbReference type="InterPro" id="IPR036390">
    <property type="entry name" value="WH_DNA-bd_sf"/>
</dbReference>
<dbReference type="PANTHER" id="PTHR33164">
    <property type="entry name" value="TRANSCRIPTIONAL REGULATOR, MARR FAMILY"/>
    <property type="match status" value="1"/>
</dbReference>
<dbReference type="GO" id="GO:0003700">
    <property type="term" value="F:DNA-binding transcription factor activity"/>
    <property type="evidence" value="ECO:0007669"/>
    <property type="project" value="InterPro"/>
</dbReference>
<keyword evidence="3" id="KW-1185">Reference proteome</keyword>
<dbReference type="Pfam" id="PF12802">
    <property type="entry name" value="MarR_2"/>
    <property type="match status" value="1"/>
</dbReference>